<name>A0A5B7CN67_PORTR</name>
<sequence>MVFTKQVPLEGYVWVAILKLDRLAFYFQNLTIGGFFIASEDLQLISSIVWTSRHLRPGMEDGEKQPNRILFHRKE</sequence>
<keyword evidence="2" id="KW-1185">Reference proteome</keyword>
<dbReference type="EMBL" id="VSRR010000056">
    <property type="protein sequence ID" value="MPC09113.1"/>
    <property type="molecule type" value="Genomic_DNA"/>
</dbReference>
<proteinExistence type="predicted"/>
<organism evidence="1 2">
    <name type="scientific">Portunus trituberculatus</name>
    <name type="common">Swimming crab</name>
    <name type="synonym">Neptunus trituberculatus</name>
    <dbReference type="NCBI Taxonomy" id="210409"/>
    <lineage>
        <taxon>Eukaryota</taxon>
        <taxon>Metazoa</taxon>
        <taxon>Ecdysozoa</taxon>
        <taxon>Arthropoda</taxon>
        <taxon>Crustacea</taxon>
        <taxon>Multicrustacea</taxon>
        <taxon>Malacostraca</taxon>
        <taxon>Eumalacostraca</taxon>
        <taxon>Eucarida</taxon>
        <taxon>Decapoda</taxon>
        <taxon>Pleocyemata</taxon>
        <taxon>Brachyura</taxon>
        <taxon>Eubrachyura</taxon>
        <taxon>Portunoidea</taxon>
        <taxon>Portunidae</taxon>
        <taxon>Portuninae</taxon>
        <taxon>Portunus</taxon>
    </lineage>
</organism>
<protein>
    <submittedName>
        <fullName evidence="1">Uncharacterized protein</fullName>
    </submittedName>
</protein>
<evidence type="ECO:0000313" key="2">
    <source>
        <dbReference type="Proteomes" id="UP000324222"/>
    </source>
</evidence>
<dbReference type="Proteomes" id="UP000324222">
    <property type="component" value="Unassembled WGS sequence"/>
</dbReference>
<accession>A0A5B7CN67</accession>
<reference evidence="1 2" key="1">
    <citation type="submission" date="2019-05" db="EMBL/GenBank/DDBJ databases">
        <title>Another draft genome of Portunus trituberculatus and its Hox gene families provides insights of decapod evolution.</title>
        <authorList>
            <person name="Jeong J.-H."/>
            <person name="Song I."/>
            <person name="Kim S."/>
            <person name="Choi T."/>
            <person name="Kim D."/>
            <person name="Ryu S."/>
            <person name="Kim W."/>
        </authorList>
    </citation>
    <scope>NUCLEOTIDE SEQUENCE [LARGE SCALE GENOMIC DNA]</scope>
    <source>
        <tissue evidence="1">Muscle</tissue>
    </source>
</reference>
<dbReference type="AlphaFoldDB" id="A0A5B7CN67"/>
<comment type="caution">
    <text evidence="1">The sequence shown here is derived from an EMBL/GenBank/DDBJ whole genome shotgun (WGS) entry which is preliminary data.</text>
</comment>
<gene>
    <name evidence="1" type="ORF">E2C01_001716</name>
</gene>
<evidence type="ECO:0000313" key="1">
    <source>
        <dbReference type="EMBL" id="MPC09113.1"/>
    </source>
</evidence>